<dbReference type="GO" id="GO:0006310">
    <property type="term" value="P:DNA recombination"/>
    <property type="evidence" value="ECO:0007669"/>
    <property type="project" value="UniProtKB-KW"/>
</dbReference>
<feature type="region of interest" description="Disordered" evidence="10">
    <location>
        <begin position="1571"/>
        <end position="1596"/>
    </location>
</feature>
<feature type="region of interest" description="Disordered" evidence="10">
    <location>
        <begin position="30"/>
        <end position="59"/>
    </location>
</feature>
<organism evidence="13 14">
    <name type="scientific">Chlamydomonas schloesseri</name>
    <dbReference type="NCBI Taxonomy" id="2026947"/>
    <lineage>
        <taxon>Eukaryota</taxon>
        <taxon>Viridiplantae</taxon>
        <taxon>Chlorophyta</taxon>
        <taxon>core chlorophytes</taxon>
        <taxon>Chlorophyceae</taxon>
        <taxon>CS clade</taxon>
        <taxon>Chlamydomonadales</taxon>
        <taxon>Chlamydomonadaceae</taxon>
        <taxon>Chlamydomonas</taxon>
    </lineage>
</organism>
<dbReference type="GO" id="GO:0043139">
    <property type="term" value="F:5'-3' DNA helicase activity"/>
    <property type="evidence" value="ECO:0007669"/>
    <property type="project" value="UniProtKB-EC"/>
</dbReference>
<gene>
    <name evidence="13" type="ORF">HYH02_000109</name>
</gene>
<evidence type="ECO:0000256" key="9">
    <source>
        <dbReference type="RuleBase" id="RU363044"/>
    </source>
</evidence>
<dbReference type="OrthoDB" id="537910at2759"/>
<dbReference type="GO" id="GO:0016787">
    <property type="term" value="F:hydrolase activity"/>
    <property type="evidence" value="ECO:0007669"/>
    <property type="project" value="UniProtKB-KW"/>
</dbReference>
<dbReference type="Pfam" id="PF21530">
    <property type="entry name" value="Pif1_2B_dom"/>
    <property type="match status" value="2"/>
</dbReference>
<keyword evidence="14" id="KW-1185">Reference proteome</keyword>
<dbReference type="GO" id="GO:0006281">
    <property type="term" value="P:DNA repair"/>
    <property type="evidence" value="ECO:0007669"/>
    <property type="project" value="UniProtKB-KW"/>
</dbReference>
<comment type="caution">
    <text evidence="13">The sequence shown here is derived from an EMBL/GenBank/DDBJ whole genome shotgun (WGS) entry which is preliminary data.</text>
</comment>
<dbReference type="Gene3D" id="3.40.50.300">
    <property type="entry name" value="P-loop containing nucleotide triphosphate hydrolases"/>
    <property type="match status" value="4"/>
</dbReference>
<keyword evidence="1 9" id="KW-0547">Nucleotide-binding</keyword>
<dbReference type="GO" id="GO:0000723">
    <property type="term" value="P:telomere maintenance"/>
    <property type="evidence" value="ECO:0007669"/>
    <property type="project" value="InterPro"/>
</dbReference>
<dbReference type="SMART" id="SM00382">
    <property type="entry name" value="AAA"/>
    <property type="match status" value="2"/>
</dbReference>
<comment type="catalytic activity">
    <reaction evidence="9">
        <text>ATP + H2O = ADP + phosphate + H(+)</text>
        <dbReference type="Rhea" id="RHEA:13065"/>
        <dbReference type="ChEBI" id="CHEBI:15377"/>
        <dbReference type="ChEBI" id="CHEBI:15378"/>
        <dbReference type="ChEBI" id="CHEBI:30616"/>
        <dbReference type="ChEBI" id="CHEBI:43474"/>
        <dbReference type="ChEBI" id="CHEBI:456216"/>
        <dbReference type="EC" id="5.6.2.3"/>
    </reaction>
</comment>
<dbReference type="SUPFAM" id="SSF52540">
    <property type="entry name" value="P-loop containing nucleoside triphosphate hydrolases"/>
    <property type="match status" value="4"/>
</dbReference>
<feature type="region of interest" description="Disordered" evidence="10">
    <location>
        <begin position="880"/>
        <end position="907"/>
    </location>
</feature>
<keyword evidence="11" id="KW-1133">Transmembrane helix</keyword>
<evidence type="ECO:0000256" key="3">
    <source>
        <dbReference type="ARBA" id="ARBA00022801"/>
    </source>
</evidence>
<protein>
    <recommendedName>
        <fullName evidence="9">ATP-dependent DNA helicase</fullName>
        <ecNumber evidence="9">5.6.2.3</ecNumber>
    </recommendedName>
</protein>
<accession>A0A836B7Q8</accession>
<dbReference type="GO" id="GO:0005524">
    <property type="term" value="F:ATP binding"/>
    <property type="evidence" value="ECO:0007669"/>
    <property type="project" value="UniProtKB-KW"/>
</dbReference>
<feature type="transmembrane region" description="Helical" evidence="11">
    <location>
        <begin position="113"/>
        <end position="135"/>
    </location>
</feature>
<keyword evidence="6" id="KW-0238">DNA-binding</keyword>
<evidence type="ECO:0000256" key="4">
    <source>
        <dbReference type="ARBA" id="ARBA00022806"/>
    </source>
</evidence>
<name>A0A836B7Q8_9CHLO</name>
<keyword evidence="2 9" id="KW-0227">DNA damage</keyword>
<dbReference type="InterPro" id="IPR049163">
    <property type="entry name" value="Pif1-like_2B_dom"/>
</dbReference>
<keyword evidence="5 9" id="KW-0067">ATP-binding</keyword>
<feature type="compositionally biased region" description="Low complexity" evidence="10">
    <location>
        <begin position="34"/>
        <end position="44"/>
    </location>
</feature>
<evidence type="ECO:0000256" key="6">
    <source>
        <dbReference type="ARBA" id="ARBA00023125"/>
    </source>
</evidence>
<keyword evidence="7 9" id="KW-0234">DNA repair</keyword>
<comment type="similarity">
    <text evidence="9">Belongs to the helicase family.</text>
</comment>
<dbReference type="InterPro" id="IPR003593">
    <property type="entry name" value="AAA+_ATPase"/>
</dbReference>
<feature type="domain" description="AAA+ ATPase" evidence="12">
    <location>
        <begin position="76"/>
        <end position="250"/>
    </location>
</feature>
<dbReference type="Proteomes" id="UP000613740">
    <property type="component" value="Unassembled WGS sequence"/>
</dbReference>
<evidence type="ECO:0000256" key="8">
    <source>
        <dbReference type="ARBA" id="ARBA00023235"/>
    </source>
</evidence>
<dbReference type="CDD" id="cd18809">
    <property type="entry name" value="SF1_C_RecD"/>
    <property type="match status" value="2"/>
</dbReference>
<evidence type="ECO:0000313" key="13">
    <source>
        <dbReference type="EMBL" id="KAG2450005.1"/>
    </source>
</evidence>
<dbReference type="EMBL" id="JAEHOD010000012">
    <property type="protein sequence ID" value="KAG2450005.1"/>
    <property type="molecule type" value="Genomic_DNA"/>
</dbReference>
<feature type="domain" description="AAA+ ATPase" evidence="12">
    <location>
        <begin position="926"/>
        <end position="1068"/>
    </location>
</feature>
<evidence type="ECO:0000256" key="1">
    <source>
        <dbReference type="ARBA" id="ARBA00022741"/>
    </source>
</evidence>
<keyword evidence="8" id="KW-0413">Isomerase</keyword>
<sequence>MARLLRRPTVTATRVDPSLPVVVTAAKAARAKRSSSTSKASDARQSPRHGSGSTLKLDPSFLPSAEQARAIATVLSGRNLFLTGCAGTGKSATLLALRAKLAERHKGDYDRRVAVVAMTGLAATIVGGITIHSLLKLRRVETFRDLERMVNDKTVLSQLLELRTMILDEAGMMSAELLQALDCYLTCARRKAAEEAAALNKLKGEAKEAYLAQFDAPFGGLQIILSGDFFQLSPIENKGPAGHAAHGAYRSSAPADQPFRNRGFMFQAPVFQYGGFTLVELTKVYRQEEVAFVDLLNAVRCGADAACTEAKRQMLAQCSAPLDESDGIRPTLLYSKNADVGRKNEEELAQLPGRAVALEALDEIKVTHEPPLSVYQPLRQGQEALVHDSAWEALAAALEAGQADHLVTLSAHLRANPVALRRAKELRNTWRRHARDHLDAVASGGGGLFKECQAADKVQLKVGAQVMLVWNVDTEAGLVNGSRGVIERFEAAADSDISKVVAKSGGSDLVDCGPELREWFKENAQVPVVRFTTGSVAPVLPVAFTSNVPGYGACVRVQVPLKLAWAITVHKSQGMTLDKVVVNLRDFFGHGMLYTALSRSRGVKGLQITGDSYRRMDARVMKWWEAHRAGRLYVNPEARPDSNGPWCWEDAQQACSQPQNAAARLWWELGPERYHEATRQQREQAEAEAAAAEAAAVQAVAGGQVAVAAEVEVVVQPAAVAAAATAVVALANAEPVAAEALLLGPRAVAVAEPVQATAVHGEAAAASAPMATAGAAGAAAGPAAPGLLAGPVAAGSPRRQRLRRQLQLLSEAQTELALLYTRRGGVRKDELAGPLQRLAELQAEMEATEEAEEEVEEEEQVSAVTVPRVARSLSVVVTAAKRSSSRSSKTSSARQSPRHGGGSTLKLDPSFLPSAEQALAITTVLSGRNLFLTGCAGTGKSATLRALRAKLAEKYGQDYGRRVAVVAMTGLAATIVGGERRGLLSWAGLQWMCARSQLLPLETLILDEAGMMSAELLQEAEEAYLAQFDAPFGGLQIILSGDFFQLAPIEGKPSKAGGEHHQDAVKRLTGLERPFHNRGFMFQAPVFQYGGFTLVELTKVYRQEDEAFVDLLNAVRCGADAACTEAKRKLIQQCATPLDESDGIKPTMLYSNNSDVGRKNEEELAQLPGEEMTFKAQDGVHITYEPPVSVYQPLKKDVSSDIWQQLVADMHALELDSLLLDSNKEALKRAKELRAEWLQQAHERLHQVATGSGGLFKECQAADKVQLKVGAQVMLVWNVDTEAGLVNGSRGVIERFEAPNDNDVKTAIESGSLEEDFGCDYQIREWFSGGRRHGYGGGGTGALVPVVRFTNGKSVKVLPVVFTAEVPGYGICSRVQVPLKLAWAITVHKSQGMTLDKVVVNLRDFFGHGMLYTALSRSRGVKGLQITGDCHRTIDRRVVEWRNAQRLKRVYVTPPRSWNDILGPWCWEDVQQACSQPENAAARRWWALGPERYHDKQEAATVAELALGLQRSRAARIQQQVDMAGIIVQVQDMRHKKGPLRKDELDPLLEGLAQLYAEMQKVQDEEQAQLQQAAGSSRVSAGSKASGVGAQAKEAPPAPVAVEVEVVVEAEVEVVDETRLWRPWSWRRMQSQR</sequence>
<evidence type="ECO:0000256" key="11">
    <source>
        <dbReference type="SAM" id="Phobius"/>
    </source>
</evidence>
<dbReference type="PANTHER" id="PTHR47642">
    <property type="entry name" value="ATP-DEPENDENT DNA HELICASE"/>
    <property type="match status" value="1"/>
</dbReference>
<proteinExistence type="inferred from homology"/>
<dbReference type="InterPro" id="IPR051055">
    <property type="entry name" value="PIF1_helicase"/>
</dbReference>
<reference evidence="13" key="1">
    <citation type="journal article" date="2020" name="bioRxiv">
        <title>Comparative genomics of Chlamydomonas.</title>
        <authorList>
            <person name="Craig R.J."/>
            <person name="Hasan A.R."/>
            <person name="Ness R.W."/>
            <person name="Keightley P.D."/>
        </authorList>
    </citation>
    <scope>NUCLEOTIDE SEQUENCE</scope>
    <source>
        <strain evidence="13">CCAP 11/173</strain>
    </source>
</reference>
<evidence type="ECO:0000256" key="10">
    <source>
        <dbReference type="SAM" id="MobiDB-lite"/>
    </source>
</evidence>
<evidence type="ECO:0000256" key="7">
    <source>
        <dbReference type="ARBA" id="ARBA00023204"/>
    </source>
</evidence>
<evidence type="ECO:0000313" key="14">
    <source>
        <dbReference type="Proteomes" id="UP000613740"/>
    </source>
</evidence>
<dbReference type="PANTHER" id="PTHR47642:SF5">
    <property type="entry name" value="ATP-DEPENDENT DNA HELICASE"/>
    <property type="match status" value="1"/>
</dbReference>
<dbReference type="InterPro" id="IPR010285">
    <property type="entry name" value="DNA_helicase_pif1-like_DEAD"/>
</dbReference>
<feature type="compositionally biased region" description="Low complexity" evidence="10">
    <location>
        <begin position="880"/>
        <end position="894"/>
    </location>
</feature>
<dbReference type="InterPro" id="IPR027417">
    <property type="entry name" value="P-loop_NTPase"/>
</dbReference>
<dbReference type="Pfam" id="PF05970">
    <property type="entry name" value="PIF1"/>
    <property type="match status" value="2"/>
</dbReference>
<keyword evidence="3 9" id="KW-0378">Hydrolase</keyword>
<keyword evidence="9" id="KW-0233">DNA recombination</keyword>
<evidence type="ECO:0000259" key="12">
    <source>
        <dbReference type="SMART" id="SM00382"/>
    </source>
</evidence>
<keyword evidence="4 9" id="KW-0347">Helicase</keyword>
<keyword evidence="11" id="KW-0472">Membrane</keyword>
<evidence type="ECO:0000256" key="5">
    <source>
        <dbReference type="ARBA" id="ARBA00022840"/>
    </source>
</evidence>
<dbReference type="EC" id="5.6.2.3" evidence="9"/>
<comment type="cofactor">
    <cofactor evidence="9">
        <name>Mg(2+)</name>
        <dbReference type="ChEBI" id="CHEBI:18420"/>
    </cofactor>
</comment>
<keyword evidence="11" id="KW-0812">Transmembrane</keyword>
<evidence type="ECO:0000256" key="2">
    <source>
        <dbReference type="ARBA" id="ARBA00022763"/>
    </source>
</evidence>